<protein>
    <submittedName>
        <fullName evidence="1">DUF4242 domain-containing protein</fullName>
    </submittedName>
</protein>
<dbReference type="Proteomes" id="UP000830198">
    <property type="component" value="Chromosome"/>
</dbReference>
<evidence type="ECO:0000313" key="1">
    <source>
        <dbReference type="EMBL" id="UPK66624.1"/>
    </source>
</evidence>
<name>A0ABY4HTZ0_CHIFI</name>
<dbReference type="EMBL" id="CP095855">
    <property type="protein sequence ID" value="UPK66624.1"/>
    <property type="molecule type" value="Genomic_DNA"/>
</dbReference>
<proteinExistence type="predicted"/>
<dbReference type="Pfam" id="PF14026">
    <property type="entry name" value="SCO4226-like"/>
    <property type="match status" value="1"/>
</dbReference>
<evidence type="ECO:0000313" key="2">
    <source>
        <dbReference type="Proteomes" id="UP000830198"/>
    </source>
</evidence>
<accession>A0ABY4HTZ0</accession>
<reference evidence="1 2" key="1">
    <citation type="submission" date="2022-04" db="EMBL/GenBank/DDBJ databases">
        <title>The arsenic-methylating capacity of Chitinophaga filiformis YT5 during chitin decomposition.</title>
        <authorList>
            <person name="Chen G."/>
            <person name="Liang Y."/>
        </authorList>
    </citation>
    <scope>NUCLEOTIDE SEQUENCE [LARGE SCALE GENOMIC DNA]</scope>
    <source>
        <strain evidence="1 2">YT5</strain>
    </source>
</reference>
<organism evidence="1 2">
    <name type="scientific">Chitinophaga filiformis</name>
    <name type="common">Myxococcus filiformis</name>
    <name type="synonym">Flexibacter filiformis</name>
    <dbReference type="NCBI Taxonomy" id="104663"/>
    <lineage>
        <taxon>Bacteria</taxon>
        <taxon>Pseudomonadati</taxon>
        <taxon>Bacteroidota</taxon>
        <taxon>Chitinophagia</taxon>
        <taxon>Chitinophagales</taxon>
        <taxon>Chitinophagaceae</taxon>
        <taxon>Chitinophaga</taxon>
    </lineage>
</organism>
<sequence>MYQAGQYRAGIIILKEEPKFAPDCYQLNLYTMPKYVIEREIPGAGQLSAEQLKGVSQTSCDVLRNMGPEIQWVHSYVTGDKIYCVYIAPNEDMIREHARKGGFPANSVKAVSAVIDPTTAE</sequence>
<gene>
    <name evidence="1" type="ORF">MYF79_16925</name>
</gene>
<keyword evidence="2" id="KW-1185">Reference proteome</keyword>
<dbReference type="InterPro" id="IPR025336">
    <property type="entry name" value="SCO4226-like"/>
</dbReference>
<dbReference type="RefSeq" id="WP_247808835.1">
    <property type="nucleotide sequence ID" value="NZ_CP095855.1"/>
</dbReference>